<comment type="caution">
    <text evidence="1">The sequence shown here is derived from an EMBL/GenBank/DDBJ whole genome shotgun (WGS) entry which is preliminary data.</text>
</comment>
<proteinExistence type="predicted"/>
<evidence type="ECO:0000313" key="2">
    <source>
        <dbReference type="Proteomes" id="UP000789525"/>
    </source>
</evidence>
<sequence>MSPPNAPPPPPQIQIEPEVIATNTLILTDLGREFFLPANHASLQNHLEQYGAIYKFVPIKSFNRILVVFFQTSDAKIAKAQIERHTPISDEFEGSRFLNVPEMERNLLISPPGSPPVGWNQVREESPNSVTLADDLIHALAHISIHNLDPELSDLEGFSLDNNPESDINISQRQIPILTVLPKEFEKISTGEREADVPLILIQDWDDTPSFNKNIKKPMQINSRIKAQFRPTPAPFSL</sequence>
<organism evidence="1 2">
    <name type="scientific">Acaulospora colombiana</name>
    <dbReference type="NCBI Taxonomy" id="27376"/>
    <lineage>
        <taxon>Eukaryota</taxon>
        <taxon>Fungi</taxon>
        <taxon>Fungi incertae sedis</taxon>
        <taxon>Mucoromycota</taxon>
        <taxon>Glomeromycotina</taxon>
        <taxon>Glomeromycetes</taxon>
        <taxon>Diversisporales</taxon>
        <taxon>Acaulosporaceae</taxon>
        <taxon>Acaulospora</taxon>
    </lineage>
</organism>
<evidence type="ECO:0000313" key="1">
    <source>
        <dbReference type="EMBL" id="CAG8441444.1"/>
    </source>
</evidence>
<dbReference type="EMBL" id="CAJVPT010000253">
    <property type="protein sequence ID" value="CAG8441444.1"/>
    <property type="molecule type" value="Genomic_DNA"/>
</dbReference>
<gene>
    <name evidence="1" type="ORF">ACOLOM_LOCUS255</name>
</gene>
<name>A0ACA9JXR2_9GLOM</name>
<protein>
    <submittedName>
        <fullName evidence="1">9080_t:CDS:1</fullName>
    </submittedName>
</protein>
<reference evidence="1" key="1">
    <citation type="submission" date="2021-06" db="EMBL/GenBank/DDBJ databases">
        <authorList>
            <person name="Kallberg Y."/>
            <person name="Tangrot J."/>
            <person name="Rosling A."/>
        </authorList>
    </citation>
    <scope>NUCLEOTIDE SEQUENCE</scope>
    <source>
        <strain evidence="1">CL356</strain>
    </source>
</reference>
<dbReference type="Proteomes" id="UP000789525">
    <property type="component" value="Unassembled WGS sequence"/>
</dbReference>
<accession>A0ACA9JXR2</accession>
<keyword evidence="2" id="KW-1185">Reference proteome</keyword>